<evidence type="ECO:0000256" key="1">
    <source>
        <dbReference type="SAM" id="Phobius"/>
    </source>
</evidence>
<dbReference type="RefSeq" id="WP_127821836.1">
    <property type="nucleotide sequence ID" value="NZ_RWGX02000016.1"/>
</dbReference>
<dbReference type="InterPro" id="IPR025238">
    <property type="entry name" value="DUF4184"/>
</dbReference>
<name>A0AA94JP76_9FLAO</name>
<feature type="transmembrane region" description="Helical" evidence="1">
    <location>
        <begin position="106"/>
        <end position="123"/>
    </location>
</feature>
<keyword evidence="1" id="KW-1133">Transmembrane helix</keyword>
<dbReference type="Pfam" id="PF13803">
    <property type="entry name" value="DUF4184"/>
    <property type="match status" value="1"/>
</dbReference>
<dbReference type="AlphaFoldDB" id="A0AA94JP76"/>
<feature type="transmembrane region" description="Helical" evidence="1">
    <location>
        <begin position="214"/>
        <end position="237"/>
    </location>
</feature>
<proteinExistence type="predicted"/>
<reference evidence="2" key="1">
    <citation type="submission" date="2018-12" db="EMBL/GenBank/DDBJ databases">
        <title>Draft genome sequence of Flaovobacterium columnare BGFS27 isolated from channel catfish in Alabama.</title>
        <authorList>
            <person name="Cai W."/>
            <person name="Arias C."/>
        </authorList>
    </citation>
    <scope>NUCLEOTIDE SEQUENCE [LARGE SCALE GENOMIC DNA]</scope>
    <source>
        <strain evidence="2">BGFS27</strain>
    </source>
</reference>
<gene>
    <name evidence="2" type="ORF">EJB19_04485</name>
</gene>
<accession>A0AA94JP76</accession>
<protein>
    <submittedName>
        <fullName evidence="2">DUF4184 family protein</fullName>
    </submittedName>
</protein>
<evidence type="ECO:0000313" key="2">
    <source>
        <dbReference type="EMBL" id="RVU87503.1"/>
    </source>
</evidence>
<sequence length="242" mass="27865">MPFTFSHPAIILPLNYLPKKWISLTGLIIGSLTPDFEYFLRMRIKSNFSHTLLGIFWFDLPLGILLTFIFHNQVKNQLYKNLPKILSERFLNIKEVNWNKHFLQNWKIIVISILVGAISHIFWDGFTHHDGFFVKTIPQLSKAIEINKSSIKTFKILQHLSTLIGATTIVISICKLPKIKNFKNKINPKYWIMVTLITFSIFTLKTITSENSKLIGNIIVSLITSGMIGIIIAPFFFNKENG</sequence>
<organism evidence="2">
    <name type="scientific">Flavobacterium columnare</name>
    <dbReference type="NCBI Taxonomy" id="996"/>
    <lineage>
        <taxon>Bacteria</taxon>
        <taxon>Pseudomonadati</taxon>
        <taxon>Bacteroidota</taxon>
        <taxon>Flavobacteriia</taxon>
        <taxon>Flavobacteriales</taxon>
        <taxon>Flavobacteriaceae</taxon>
        <taxon>Flavobacterium</taxon>
    </lineage>
</organism>
<keyword evidence="1" id="KW-0472">Membrane</keyword>
<keyword evidence="1" id="KW-0812">Transmembrane</keyword>
<feature type="transmembrane region" description="Helical" evidence="1">
    <location>
        <begin position="52"/>
        <end position="71"/>
    </location>
</feature>
<feature type="transmembrane region" description="Helical" evidence="1">
    <location>
        <begin position="190"/>
        <end position="208"/>
    </location>
</feature>
<comment type="caution">
    <text evidence="2">The sequence shown here is derived from an EMBL/GenBank/DDBJ whole genome shotgun (WGS) entry which is preliminary data.</text>
</comment>
<dbReference type="EMBL" id="RWGX01000004">
    <property type="protein sequence ID" value="RVU87503.1"/>
    <property type="molecule type" value="Genomic_DNA"/>
</dbReference>